<comment type="caution">
    <text evidence="2">The sequence shown here is derived from an EMBL/GenBank/DDBJ whole genome shotgun (WGS) entry which is preliminary data.</text>
</comment>
<feature type="region of interest" description="Disordered" evidence="1">
    <location>
        <begin position="1"/>
        <end position="45"/>
    </location>
</feature>
<reference evidence="2" key="1">
    <citation type="submission" date="2023-07" db="EMBL/GenBank/DDBJ databases">
        <authorList>
            <consortium name="CYATHOMIX"/>
        </authorList>
    </citation>
    <scope>NUCLEOTIDE SEQUENCE</scope>
    <source>
        <strain evidence="2">N/A</strain>
    </source>
</reference>
<keyword evidence="3" id="KW-1185">Reference proteome</keyword>
<organism evidence="2 3">
    <name type="scientific">Cylicocyclus nassatus</name>
    <name type="common">Nematode worm</name>
    <dbReference type="NCBI Taxonomy" id="53992"/>
    <lineage>
        <taxon>Eukaryota</taxon>
        <taxon>Metazoa</taxon>
        <taxon>Ecdysozoa</taxon>
        <taxon>Nematoda</taxon>
        <taxon>Chromadorea</taxon>
        <taxon>Rhabditida</taxon>
        <taxon>Rhabditina</taxon>
        <taxon>Rhabditomorpha</taxon>
        <taxon>Strongyloidea</taxon>
        <taxon>Strongylidae</taxon>
        <taxon>Cylicocyclus</taxon>
    </lineage>
</organism>
<sequence>MSSCSQKQRALRPPRRRQSANASPTLAKANKRYPNCKQTDQEDKVEETVAGPLRPLGQEVMGCATS</sequence>
<proteinExistence type="predicted"/>
<gene>
    <name evidence="2" type="ORF">CYNAS_LOCUS13985</name>
</gene>
<dbReference type="AlphaFoldDB" id="A0AA36M9X3"/>
<protein>
    <submittedName>
        <fullName evidence="2">Uncharacterized protein</fullName>
    </submittedName>
</protein>
<name>A0AA36M9X3_CYLNA</name>
<evidence type="ECO:0000313" key="3">
    <source>
        <dbReference type="Proteomes" id="UP001176961"/>
    </source>
</evidence>
<dbReference type="Proteomes" id="UP001176961">
    <property type="component" value="Unassembled WGS sequence"/>
</dbReference>
<feature type="compositionally biased region" description="Basic residues" evidence="1">
    <location>
        <begin position="9"/>
        <end position="18"/>
    </location>
</feature>
<dbReference type="EMBL" id="CATQJL010000305">
    <property type="protein sequence ID" value="CAJ0602002.1"/>
    <property type="molecule type" value="Genomic_DNA"/>
</dbReference>
<evidence type="ECO:0000313" key="2">
    <source>
        <dbReference type="EMBL" id="CAJ0602002.1"/>
    </source>
</evidence>
<accession>A0AA36M9X3</accession>
<evidence type="ECO:0000256" key="1">
    <source>
        <dbReference type="SAM" id="MobiDB-lite"/>
    </source>
</evidence>